<feature type="non-terminal residue" evidence="2">
    <location>
        <position position="1"/>
    </location>
</feature>
<feature type="region of interest" description="Disordered" evidence="1">
    <location>
        <begin position="1"/>
        <end position="71"/>
    </location>
</feature>
<name>A0A8S3D126_9BILA</name>
<accession>A0A8S3D126</accession>
<dbReference type="AlphaFoldDB" id="A0A8S3D126"/>
<evidence type="ECO:0000313" key="3">
    <source>
        <dbReference type="Proteomes" id="UP000681967"/>
    </source>
</evidence>
<feature type="compositionally biased region" description="Low complexity" evidence="1">
    <location>
        <begin position="32"/>
        <end position="53"/>
    </location>
</feature>
<evidence type="ECO:0000256" key="1">
    <source>
        <dbReference type="SAM" id="MobiDB-lite"/>
    </source>
</evidence>
<gene>
    <name evidence="2" type="ORF">BYL167_LOCUS54668</name>
</gene>
<dbReference type="Proteomes" id="UP000681967">
    <property type="component" value="Unassembled WGS sequence"/>
</dbReference>
<evidence type="ECO:0000313" key="2">
    <source>
        <dbReference type="EMBL" id="CAF4973709.1"/>
    </source>
</evidence>
<comment type="caution">
    <text evidence="2">The sequence shown here is derived from an EMBL/GenBank/DDBJ whole genome shotgun (WGS) entry which is preliminary data.</text>
</comment>
<proteinExistence type="predicted"/>
<feature type="compositionally biased region" description="Polar residues" evidence="1">
    <location>
        <begin position="1"/>
        <end position="22"/>
    </location>
</feature>
<organism evidence="2 3">
    <name type="scientific">Rotaria magnacalcarata</name>
    <dbReference type="NCBI Taxonomy" id="392030"/>
    <lineage>
        <taxon>Eukaryota</taxon>
        <taxon>Metazoa</taxon>
        <taxon>Spiralia</taxon>
        <taxon>Gnathifera</taxon>
        <taxon>Rotifera</taxon>
        <taxon>Eurotatoria</taxon>
        <taxon>Bdelloidea</taxon>
        <taxon>Philodinida</taxon>
        <taxon>Philodinidae</taxon>
        <taxon>Rotaria</taxon>
    </lineage>
</organism>
<protein>
    <submittedName>
        <fullName evidence="2">Uncharacterized protein</fullName>
    </submittedName>
</protein>
<reference evidence="2" key="1">
    <citation type="submission" date="2021-02" db="EMBL/GenBank/DDBJ databases">
        <authorList>
            <person name="Nowell W R."/>
        </authorList>
    </citation>
    <scope>NUCLEOTIDE SEQUENCE</scope>
</reference>
<sequence>MAIYKHQTSTNSSPPETPQTPLTPHDFQPLYSSSSMQQQHSQLQHILQQQHQQNFNSYDNGDTSEHPTEFDMITGGHAVSENDVEQGNNNQQPSYIIASPTAAINSANETLTLCDIKLICVPRRKRGKRHVYLTFVESCDLSSSSDEQPSIEIIGKKKTSSIPLNECISLEYFDTIKNDFQSFIYMYFENYTVSIYFSDEFATKKTVIMKHLDCMNKKKTEKPTEINKQQSSHELSCLATTEQIAHTFDIKLIPRGTIIDREHVLIGRARIYFTTTDLYIASIDCNQADLKTTITNQCPSKDKAVLCIPYFTIK</sequence>
<dbReference type="EMBL" id="CAJOBH010195163">
    <property type="protein sequence ID" value="CAF4973709.1"/>
    <property type="molecule type" value="Genomic_DNA"/>
</dbReference>